<evidence type="ECO:0000313" key="2">
    <source>
        <dbReference type="EMBL" id="DAD79175.1"/>
    </source>
</evidence>
<feature type="domain" description="IrrE N-terminal-like" evidence="1">
    <location>
        <begin position="50"/>
        <end position="161"/>
    </location>
</feature>
<dbReference type="PANTHER" id="PTHR43236:SF1">
    <property type="entry name" value="BLL7220 PROTEIN"/>
    <property type="match status" value="1"/>
</dbReference>
<protein>
    <submittedName>
        <fullName evidence="2">IrrE protein</fullName>
    </submittedName>
</protein>
<dbReference type="Gene3D" id="1.10.10.2910">
    <property type="match status" value="1"/>
</dbReference>
<dbReference type="InterPro" id="IPR010359">
    <property type="entry name" value="IrrE_HExxH"/>
</dbReference>
<sequence>MYNYYKEARNISWGTLLECGINQLPVNLGSIADYYGIKIILYSKTDLLRTFPPDAWSGDGFIVNRNKRKQIFINDKIKNRPRRRFTLAHELGHAIMNHNTDTIHYRNSEFDNESNPFELQANVFARDILMPATVLAALDIHTPEEIMALCDISYQSAKIRAERLELLYRRDKFNTHPLEKQVREQFDDFIRGYRK</sequence>
<dbReference type="InterPro" id="IPR052345">
    <property type="entry name" value="Rad_response_metalloprotease"/>
</dbReference>
<reference evidence="2" key="1">
    <citation type="journal article" date="2021" name="Proc. Natl. Acad. Sci. U.S.A.">
        <title>A Catalog of Tens of Thousands of Viruses from Human Metagenomes Reveals Hidden Associations with Chronic Diseases.</title>
        <authorList>
            <person name="Tisza M.J."/>
            <person name="Buck C.B."/>
        </authorList>
    </citation>
    <scope>NUCLEOTIDE SEQUENCE</scope>
    <source>
        <strain evidence="2">CtKvA22</strain>
    </source>
</reference>
<dbReference type="EMBL" id="BK014860">
    <property type="protein sequence ID" value="DAD79175.1"/>
    <property type="molecule type" value="Genomic_DNA"/>
</dbReference>
<evidence type="ECO:0000259" key="1">
    <source>
        <dbReference type="Pfam" id="PF06114"/>
    </source>
</evidence>
<dbReference type="Pfam" id="PF06114">
    <property type="entry name" value="Peptidase_M78"/>
    <property type="match status" value="1"/>
</dbReference>
<dbReference type="PANTHER" id="PTHR43236">
    <property type="entry name" value="ANTITOXIN HIGA1"/>
    <property type="match status" value="1"/>
</dbReference>
<accession>A0A8S5MAR4</accession>
<organism evidence="2">
    <name type="scientific">Siphoviridae sp. ctKvA22</name>
    <dbReference type="NCBI Taxonomy" id="2826246"/>
    <lineage>
        <taxon>Viruses</taxon>
        <taxon>Duplodnaviria</taxon>
        <taxon>Heunggongvirae</taxon>
        <taxon>Uroviricota</taxon>
        <taxon>Caudoviricetes</taxon>
    </lineage>
</organism>
<proteinExistence type="predicted"/>
<name>A0A8S5MAR4_9CAUD</name>